<evidence type="ECO:0000313" key="6">
    <source>
        <dbReference type="Proteomes" id="UP000299102"/>
    </source>
</evidence>
<dbReference type="GO" id="GO:0005743">
    <property type="term" value="C:mitochondrial inner membrane"/>
    <property type="evidence" value="ECO:0007669"/>
    <property type="project" value="TreeGrafter"/>
</dbReference>
<dbReference type="PANTHER" id="PTHR13966">
    <property type="entry name" value="ENDONUCLEASE RELATED"/>
    <property type="match status" value="1"/>
</dbReference>
<organism evidence="5 6">
    <name type="scientific">Eumeta variegata</name>
    <name type="common">Bagworm moth</name>
    <name type="synonym">Eumeta japonica</name>
    <dbReference type="NCBI Taxonomy" id="151549"/>
    <lineage>
        <taxon>Eukaryota</taxon>
        <taxon>Metazoa</taxon>
        <taxon>Ecdysozoa</taxon>
        <taxon>Arthropoda</taxon>
        <taxon>Hexapoda</taxon>
        <taxon>Insecta</taxon>
        <taxon>Pterygota</taxon>
        <taxon>Neoptera</taxon>
        <taxon>Endopterygota</taxon>
        <taxon>Lepidoptera</taxon>
        <taxon>Glossata</taxon>
        <taxon>Ditrysia</taxon>
        <taxon>Tineoidea</taxon>
        <taxon>Psychidae</taxon>
        <taxon>Oiketicinae</taxon>
        <taxon>Eumeta</taxon>
    </lineage>
</organism>
<evidence type="ECO:0000256" key="1">
    <source>
        <dbReference type="ARBA" id="ARBA00010052"/>
    </source>
</evidence>
<dbReference type="GO" id="GO:0005634">
    <property type="term" value="C:nucleus"/>
    <property type="evidence" value="ECO:0007669"/>
    <property type="project" value="TreeGrafter"/>
</dbReference>
<keyword evidence="6" id="KW-1185">Reference proteome</keyword>
<keyword evidence="3" id="KW-0255">Endonuclease</keyword>
<dbReference type="SMART" id="SM00892">
    <property type="entry name" value="Endonuclease_NS"/>
    <property type="match status" value="1"/>
</dbReference>
<evidence type="ECO:0000313" key="5">
    <source>
        <dbReference type="EMBL" id="GBP81705.1"/>
    </source>
</evidence>
<dbReference type="InterPro" id="IPR044929">
    <property type="entry name" value="DNA/RNA_non-sp_Endonuclease_sf"/>
</dbReference>
<dbReference type="Pfam" id="PF01223">
    <property type="entry name" value="Endonuclease_NS"/>
    <property type="match status" value="1"/>
</dbReference>
<dbReference type="GO" id="GO:0000014">
    <property type="term" value="F:single-stranded DNA endodeoxyribonuclease activity"/>
    <property type="evidence" value="ECO:0007669"/>
    <property type="project" value="TreeGrafter"/>
</dbReference>
<dbReference type="OrthoDB" id="6019866at2759"/>
<dbReference type="InterPro" id="IPR001604">
    <property type="entry name" value="Endo_G_ENPP1-like_dom"/>
</dbReference>
<gene>
    <name evidence="5" type="ORF">EVAR_59834_1</name>
</gene>
<evidence type="ECO:0000259" key="4">
    <source>
        <dbReference type="SMART" id="SM00892"/>
    </source>
</evidence>
<evidence type="ECO:0000256" key="2">
    <source>
        <dbReference type="ARBA" id="ARBA00022722"/>
    </source>
</evidence>
<keyword evidence="2" id="KW-0540">Nuclease</keyword>
<keyword evidence="3" id="KW-0378">Hydrolase</keyword>
<dbReference type="PANTHER" id="PTHR13966:SF19">
    <property type="entry name" value="NUCLEASE EXOG, MITOCHONDRIAL"/>
    <property type="match status" value="1"/>
</dbReference>
<dbReference type="InterPro" id="IPR044925">
    <property type="entry name" value="His-Me_finger_sf"/>
</dbReference>
<protein>
    <recommendedName>
        <fullName evidence="4">DNA/RNA non-specific endonuclease/pyrophosphatase/phosphodiesterase domain-containing protein</fullName>
    </recommendedName>
</protein>
<dbReference type="GO" id="GO:0006309">
    <property type="term" value="P:apoptotic DNA fragmentation"/>
    <property type="evidence" value="ECO:0007669"/>
    <property type="project" value="TreeGrafter"/>
</dbReference>
<dbReference type="Proteomes" id="UP000299102">
    <property type="component" value="Unassembled WGS sequence"/>
</dbReference>
<dbReference type="STRING" id="151549.A0A4C1Z526"/>
<dbReference type="GO" id="GO:0046872">
    <property type="term" value="F:metal ion binding"/>
    <property type="evidence" value="ECO:0007669"/>
    <property type="project" value="InterPro"/>
</dbReference>
<dbReference type="SUPFAM" id="SSF54060">
    <property type="entry name" value="His-Me finger endonucleases"/>
    <property type="match status" value="1"/>
</dbReference>
<accession>A0A4C1Z526</accession>
<dbReference type="Gene3D" id="3.40.570.10">
    <property type="entry name" value="Extracellular Endonuclease, subunit A"/>
    <property type="match status" value="1"/>
</dbReference>
<dbReference type="InterPro" id="IPR040255">
    <property type="entry name" value="Non-specific_endonuclease"/>
</dbReference>
<dbReference type="AlphaFoldDB" id="A0A4C1Z526"/>
<dbReference type="EMBL" id="BGZK01001526">
    <property type="protein sequence ID" value="GBP81705.1"/>
    <property type="molecule type" value="Genomic_DNA"/>
</dbReference>
<reference evidence="5 6" key="1">
    <citation type="journal article" date="2019" name="Commun. Biol.">
        <title>The bagworm genome reveals a unique fibroin gene that provides high tensile strength.</title>
        <authorList>
            <person name="Kono N."/>
            <person name="Nakamura H."/>
            <person name="Ohtoshi R."/>
            <person name="Tomita M."/>
            <person name="Numata K."/>
            <person name="Arakawa K."/>
        </authorList>
    </citation>
    <scope>NUCLEOTIDE SEQUENCE [LARGE SCALE GENOMIC DNA]</scope>
</reference>
<comment type="caution">
    <text evidence="5">The sequence shown here is derived from an EMBL/GenBank/DDBJ whole genome shotgun (WGS) entry which is preliminary data.</text>
</comment>
<proteinExistence type="inferred from homology"/>
<feature type="domain" description="DNA/RNA non-specific endonuclease/pyrophosphatase/phosphodiesterase" evidence="4">
    <location>
        <begin position="148"/>
        <end position="390"/>
    </location>
</feature>
<sequence length="417" mass="47975">MIDRADASTSNPRYSVDFRWMMIADCVLSMGLDLTYNQPLILSSVTGSWYSMDSSPRGMLQLRAEETVNLACPTHPDGVNDFANFPNKNVLQAKCKSGNNFEIEKKVYSFDRLQCRNQVKPTTQNTGLPCSAGLSELIKIGYTISGTFLPVYEACFDKDKKGTIFTEMELSPNYAKNDAPVPESTWVRDNLFGTANLNEEYTCNSQRDTFYKILGKQYFQPGDTCCYAKSKFVDSRDLVYDTQRVATYHYLNSVPQWSTCNNRANWVEVENRVRRLVSNLQRPLRVWTGTFRIVNLRNKWLLLHSDMYLHYNSKTDRAQPIPLYIWKVVHDPQTRRSLAIIYINKPDLVQSNIESYVLCQDVCQNVNWMNFLSRQTVASGYVYCCDLNDFEFGFHITNSPFPKNAGAILRDDSHSSW</sequence>
<comment type="similarity">
    <text evidence="1">Belongs to the DNA/RNA non-specific endonuclease family.</text>
</comment>
<name>A0A4C1Z526_EUMVA</name>
<dbReference type="GO" id="GO:0004521">
    <property type="term" value="F:RNA endonuclease activity"/>
    <property type="evidence" value="ECO:0007669"/>
    <property type="project" value="TreeGrafter"/>
</dbReference>
<evidence type="ECO:0000256" key="3">
    <source>
        <dbReference type="ARBA" id="ARBA00022759"/>
    </source>
</evidence>
<dbReference type="GO" id="GO:0003676">
    <property type="term" value="F:nucleic acid binding"/>
    <property type="evidence" value="ECO:0007669"/>
    <property type="project" value="InterPro"/>
</dbReference>